<dbReference type="AlphaFoldDB" id="A0A1R3T4F8"/>
<dbReference type="InterPro" id="IPR027417">
    <property type="entry name" value="P-loop_NTPase"/>
</dbReference>
<accession>A0A1R3T4F8</accession>
<dbReference type="RefSeq" id="WP_076931800.1">
    <property type="nucleotide sequence ID" value="NZ_LT605205.1"/>
</dbReference>
<protein>
    <submittedName>
        <fullName evidence="2">Putative ATPase, AAA+ superfamily</fullName>
    </submittedName>
</protein>
<reference evidence="2 3" key="1">
    <citation type="submission" date="2016-08" db="EMBL/GenBank/DDBJ databases">
        <authorList>
            <person name="Seilhamer J.J."/>
        </authorList>
    </citation>
    <scope>NUCLEOTIDE SEQUENCE [LARGE SCALE GENOMIC DNA]</scope>
    <source>
        <strain evidence="2">M3/6</strain>
    </source>
</reference>
<sequence length="379" mass="43885">MTHRDLEQNILDACFKGKIILLLGARQVGKTTLLKEILSKIDVSHVWLNVDEADILQAFETATTSTQLLQLIGKKNRLVVMDEAQQISDIGKKLKLIYDTDPEIQIIATGSSSFDLQNKMAEPLTGRKRTFYLYPLSYKEISRGQSILEAKRLLDTRLIFGSYPEVVNNPGDEKSILIEIANSYLYKDILKLDNIRKPTHIEKLLQALAFQVGSEVSYNELSRIIGNIDTATIEKYLDLLEKAFIIFKLPALSRNLRNEIKKGKKYYFYDNGIRNVLINNFAGIDFRQDKGALWENFLIAERIKNNHYQGRYANTYFWRTHDKAEIDYIEEEDGVLNAFELKWRTQKVNFANSFLEAYPNNKTEVISRENFEEFVMNKL</sequence>
<feature type="domain" description="AAA+ ATPase" evidence="1">
    <location>
        <begin position="16"/>
        <end position="136"/>
    </location>
</feature>
<dbReference type="Proteomes" id="UP000187464">
    <property type="component" value="Chromosome I"/>
</dbReference>
<dbReference type="InterPro" id="IPR041682">
    <property type="entry name" value="AAA_14"/>
</dbReference>
<dbReference type="SUPFAM" id="SSF52540">
    <property type="entry name" value="P-loop containing nucleoside triphosphate hydrolases"/>
    <property type="match status" value="1"/>
</dbReference>
<keyword evidence="3" id="KW-1185">Reference proteome</keyword>
<organism evidence="2 3">
    <name type="scientific">Proteiniphilum saccharofermentans</name>
    <dbReference type="NCBI Taxonomy" id="1642647"/>
    <lineage>
        <taxon>Bacteria</taxon>
        <taxon>Pseudomonadati</taxon>
        <taxon>Bacteroidota</taxon>
        <taxon>Bacteroidia</taxon>
        <taxon>Bacteroidales</taxon>
        <taxon>Dysgonomonadaceae</taxon>
        <taxon>Proteiniphilum</taxon>
    </lineage>
</organism>
<dbReference type="Pfam" id="PF13173">
    <property type="entry name" value="AAA_14"/>
    <property type="match status" value="1"/>
</dbReference>
<dbReference type="SMART" id="SM00382">
    <property type="entry name" value="AAA"/>
    <property type="match status" value="1"/>
</dbReference>
<dbReference type="PANTHER" id="PTHR43566">
    <property type="entry name" value="CONSERVED PROTEIN"/>
    <property type="match status" value="1"/>
</dbReference>
<name>A0A1R3T4F8_9BACT</name>
<gene>
    <name evidence="2" type="ORF">PSM36_3315</name>
</gene>
<evidence type="ECO:0000259" key="1">
    <source>
        <dbReference type="SMART" id="SM00382"/>
    </source>
</evidence>
<dbReference type="KEGG" id="psac:PSM36_3315"/>
<dbReference type="EMBL" id="LT605205">
    <property type="protein sequence ID" value="SCD22100.1"/>
    <property type="molecule type" value="Genomic_DNA"/>
</dbReference>
<evidence type="ECO:0000313" key="2">
    <source>
        <dbReference type="EMBL" id="SCD22100.1"/>
    </source>
</evidence>
<dbReference type="Gene3D" id="3.40.50.300">
    <property type="entry name" value="P-loop containing nucleotide triphosphate hydrolases"/>
    <property type="match status" value="1"/>
</dbReference>
<dbReference type="InterPro" id="IPR025420">
    <property type="entry name" value="DUF4143"/>
</dbReference>
<dbReference type="Pfam" id="PF13635">
    <property type="entry name" value="DUF4143"/>
    <property type="match status" value="1"/>
</dbReference>
<evidence type="ECO:0000313" key="3">
    <source>
        <dbReference type="Proteomes" id="UP000187464"/>
    </source>
</evidence>
<dbReference type="PANTHER" id="PTHR43566:SF1">
    <property type="entry name" value="AAA+ ATPASE DOMAIN-CONTAINING PROTEIN"/>
    <property type="match status" value="1"/>
</dbReference>
<dbReference type="InterPro" id="IPR003593">
    <property type="entry name" value="AAA+_ATPase"/>
</dbReference>
<proteinExistence type="predicted"/>